<evidence type="ECO:0000259" key="4">
    <source>
        <dbReference type="Pfam" id="PF11887"/>
    </source>
</evidence>
<dbReference type="Pfam" id="PF11887">
    <property type="entry name" value="Mce4_CUP1"/>
    <property type="match status" value="1"/>
</dbReference>
<name>A0A1X1TWP3_9MYCO</name>
<dbReference type="AlphaFoldDB" id="A0A1X1TWP3"/>
<dbReference type="InterPro" id="IPR003399">
    <property type="entry name" value="Mce/MlaD"/>
</dbReference>
<evidence type="ECO:0000313" key="6">
    <source>
        <dbReference type="Proteomes" id="UP000193465"/>
    </source>
</evidence>
<keyword evidence="2" id="KW-0812">Transmembrane</keyword>
<evidence type="ECO:0000313" key="5">
    <source>
        <dbReference type="EMBL" id="ORV48973.1"/>
    </source>
</evidence>
<proteinExistence type="predicted"/>
<feature type="transmembrane region" description="Helical" evidence="2">
    <location>
        <begin position="16"/>
        <end position="36"/>
    </location>
</feature>
<keyword evidence="6" id="KW-1185">Reference proteome</keyword>
<accession>A0A1X1TWP3</accession>
<feature type="domain" description="Mce/MlaD" evidence="3">
    <location>
        <begin position="46"/>
        <end position="123"/>
    </location>
</feature>
<dbReference type="STRING" id="188915.AWC02_07735"/>
<evidence type="ECO:0000256" key="2">
    <source>
        <dbReference type="SAM" id="Phobius"/>
    </source>
</evidence>
<dbReference type="Proteomes" id="UP000193465">
    <property type="component" value="Unassembled WGS sequence"/>
</dbReference>
<protein>
    <submittedName>
        <fullName evidence="5">Mammalian cell entry protein</fullName>
    </submittedName>
</protein>
<organism evidence="5 6">
    <name type="scientific">Mycolicibacter engbaekii</name>
    <dbReference type="NCBI Taxonomy" id="188915"/>
    <lineage>
        <taxon>Bacteria</taxon>
        <taxon>Bacillati</taxon>
        <taxon>Actinomycetota</taxon>
        <taxon>Actinomycetes</taxon>
        <taxon>Mycobacteriales</taxon>
        <taxon>Mycobacteriaceae</taxon>
        <taxon>Mycolicibacter</taxon>
    </lineage>
</organism>
<dbReference type="Pfam" id="PF02470">
    <property type="entry name" value="MlaD"/>
    <property type="match status" value="1"/>
</dbReference>
<keyword evidence="2" id="KW-1133">Transmembrane helix</keyword>
<gene>
    <name evidence="5" type="ORF">AWC02_07735</name>
</gene>
<dbReference type="PANTHER" id="PTHR33371:SF19">
    <property type="entry name" value="MCE-FAMILY PROTEIN MCE4A"/>
    <property type="match status" value="1"/>
</dbReference>
<dbReference type="InterPro" id="IPR052336">
    <property type="entry name" value="MlaD_Phospholipid_Transporter"/>
</dbReference>
<dbReference type="InterPro" id="IPR024516">
    <property type="entry name" value="Mce_C"/>
</dbReference>
<dbReference type="EMBL" id="LQOT01000025">
    <property type="protein sequence ID" value="ORV48973.1"/>
    <property type="molecule type" value="Genomic_DNA"/>
</dbReference>
<dbReference type="GO" id="GO:0051701">
    <property type="term" value="P:biological process involved in interaction with host"/>
    <property type="evidence" value="ECO:0007669"/>
    <property type="project" value="TreeGrafter"/>
</dbReference>
<comment type="caution">
    <text evidence="5">The sequence shown here is derived from an EMBL/GenBank/DDBJ whole genome shotgun (WGS) entry which is preliminary data.</text>
</comment>
<dbReference type="RefSeq" id="WP_085128141.1">
    <property type="nucleotide sequence ID" value="NZ_LQOT01000025.1"/>
</dbReference>
<dbReference type="GO" id="GO:0005576">
    <property type="term" value="C:extracellular region"/>
    <property type="evidence" value="ECO:0007669"/>
    <property type="project" value="TreeGrafter"/>
</dbReference>
<evidence type="ECO:0000259" key="3">
    <source>
        <dbReference type="Pfam" id="PF02470"/>
    </source>
</evidence>
<dbReference type="PANTHER" id="PTHR33371">
    <property type="entry name" value="INTERMEMBRANE PHOSPHOLIPID TRANSPORT SYSTEM BINDING PROTEIN MLAD-RELATED"/>
    <property type="match status" value="1"/>
</dbReference>
<feature type="domain" description="Mammalian cell entry C-terminal" evidence="4">
    <location>
        <begin position="131"/>
        <end position="353"/>
    </location>
</feature>
<reference evidence="5 6" key="1">
    <citation type="submission" date="2016-01" db="EMBL/GenBank/DDBJ databases">
        <title>The new phylogeny of the genus Mycobacterium.</title>
        <authorList>
            <person name="Tarcisio F."/>
            <person name="Conor M."/>
            <person name="Antonella G."/>
            <person name="Elisabetta G."/>
            <person name="Giulia F.S."/>
            <person name="Sara T."/>
            <person name="Anna F."/>
            <person name="Clotilde B."/>
            <person name="Roberto B."/>
            <person name="Veronica D.S."/>
            <person name="Fabio R."/>
            <person name="Monica P."/>
            <person name="Olivier J."/>
            <person name="Enrico T."/>
            <person name="Nicola S."/>
        </authorList>
    </citation>
    <scope>NUCLEOTIDE SEQUENCE [LARGE SCALE GENOMIC DNA]</scope>
    <source>
        <strain evidence="5 6">ATCC 27353</strain>
    </source>
</reference>
<evidence type="ECO:0000256" key="1">
    <source>
        <dbReference type="SAM" id="MobiDB-lite"/>
    </source>
</evidence>
<feature type="region of interest" description="Disordered" evidence="1">
    <location>
        <begin position="428"/>
        <end position="451"/>
    </location>
</feature>
<keyword evidence="2" id="KW-0472">Membrane</keyword>
<sequence length="451" mass="46536">MQQIESAHRQLAGWRLLLRGLAVLTGVLLLAGVAIAKSQGAFSEHVAVTALLTDVGDGLPKGSDVKFRGALVGSVAKVTPALGGRPNAAELIIDPHFAQGIPATVTARVVPSNVFAVSSIQLVDNGPAGGLRSGARIVQDQSLATVQFQTVLTKLREILGAVGRPDSRDSIGVLQAVAEATGGRGDALTAAGGGAKRIVRQLNEVMQAQGSASTVGQLTDALTGLQSAAPELLETVHQMVVPMRTLAEKRQALTDFLAAGNTTTGSMAEAFVNNTDRMIVITTQLSPVLGVLADAGGEFAPMVTRMNNVVNRFFDHVWRSDRNTAVGKFLLVITPNRMYTRGDCPRYGSLEGPSCQTAPLSADPPVLPQAIDPRNYPLAPELTGGGPGLVGGPEELAKLTEILGPDTNPASELLLGPVLRGTTVQMIPEPAAPPGVPAEAAPAGPTQAGGS</sequence>